<dbReference type="Proteomes" id="UP000267096">
    <property type="component" value="Unassembled WGS sequence"/>
</dbReference>
<name>A0A3P6RAP1_ANISI</name>
<feature type="region of interest" description="Disordered" evidence="1">
    <location>
        <begin position="1"/>
        <end position="24"/>
    </location>
</feature>
<accession>A0A3P6RAP1</accession>
<sequence>MKGREQFARKPNCNGVRNGKDSRRNDECWKRENWRNVEH</sequence>
<reference evidence="2 3" key="1">
    <citation type="submission" date="2018-11" db="EMBL/GenBank/DDBJ databases">
        <authorList>
            <consortium name="Pathogen Informatics"/>
        </authorList>
    </citation>
    <scope>NUCLEOTIDE SEQUENCE [LARGE SCALE GENOMIC DNA]</scope>
</reference>
<proteinExistence type="predicted"/>
<dbReference type="EMBL" id="UYRR01028654">
    <property type="protein sequence ID" value="VDK39198.1"/>
    <property type="molecule type" value="Genomic_DNA"/>
</dbReference>
<evidence type="ECO:0000256" key="1">
    <source>
        <dbReference type="SAM" id="MobiDB-lite"/>
    </source>
</evidence>
<organism evidence="2 3">
    <name type="scientific">Anisakis simplex</name>
    <name type="common">Herring worm</name>
    <dbReference type="NCBI Taxonomy" id="6269"/>
    <lineage>
        <taxon>Eukaryota</taxon>
        <taxon>Metazoa</taxon>
        <taxon>Ecdysozoa</taxon>
        <taxon>Nematoda</taxon>
        <taxon>Chromadorea</taxon>
        <taxon>Rhabditida</taxon>
        <taxon>Spirurina</taxon>
        <taxon>Ascaridomorpha</taxon>
        <taxon>Ascaridoidea</taxon>
        <taxon>Anisakidae</taxon>
        <taxon>Anisakis</taxon>
        <taxon>Anisakis simplex complex</taxon>
    </lineage>
</organism>
<protein>
    <submittedName>
        <fullName evidence="2">Uncharacterized protein</fullName>
    </submittedName>
</protein>
<evidence type="ECO:0000313" key="2">
    <source>
        <dbReference type="EMBL" id="VDK39198.1"/>
    </source>
</evidence>
<gene>
    <name evidence="2" type="ORF">ASIM_LOCUS9412</name>
</gene>
<keyword evidence="3" id="KW-1185">Reference proteome</keyword>
<evidence type="ECO:0000313" key="3">
    <source>
        <dbReference type="Proteomes" id="UP000267096"/>
    </source>
</evidence>
<dbReference type="AlphaFoldDB" id="A0A3P6RAP1"/>